<dbReference type="Gene3D" id="1.20.5.1000">
    <property type="entry name" value="arf6 gtpase in complex with a specific effector, jip4"/>
    <property type="match status" value="1"/>
</dbReference>
<evidence type="ECO:0000313" key="7">
    <source>
        <dbReference type="Proteomes" id="UP000265140"/>
    </source>
</evidence>
<proteinExistence type="predicted"/>
<accession>A0A6Q2WS28</accession>
<dbReference type="PANTHER" id="PTHR22803">
    <property type="entry name" value="MANNOSE, PHOSPHOLIPASE, LECTIN RECEPTOR RELATED"/>
    <property type="match status" value="1"/>
</dbReference>
<dbReference type="InterPro" id="IPR050111">
    <property type="entry name" value="C-type_lectin/snaclec_domain"/>
</dbReference>
<evidence type="ECO:0000256" key="2">
    <source>
        <dbReference type="ARBA" id="ARBA00023157"/>
    </source>
</evidence>
<name>A0A6Q2WS28_ESOLU</name>
<evidence type="ECO:0000256" key="3">
    <source>
        <dbReference type="SAM" id="Coils"/>
    </source>
</evidence>
<dbReference type="Ensembl" id="ENSELUT00000058381.2">
    <property type="protein sequence ID" value="ENSELUP00000043767.1"/>
    <property type="gene ID" value="ENSELUG00000027263.2"/>
</dbReference>
<evidence type="ECO:0000256" key="4">
    <source>
        <dbReference type="SAM" id="Phobius"/>
    </source>
</evidence>
<dbReference type="GeneTree" id="ENSGT01020000230338"/>
<sequence>MENIYANVGVDNIIRRDTKIEENNINSKDKRNHIRCAAVCLGLLCVLLLAAIIGVCVHYNNVTHEFQKGQTLLQTERDELQTERDQLQSERNKLKTERDQLQSERNKLKTERDQLLTERNGRRNKMNILERNFKLGWIHFQSSLYLFSTVKKTWEQSRQDCQTKSAYLVIINNQAEQNFIHGLKERLWIGLFYQEKSWKWVDGTSPTKEYWAPGEPNNNGKIEHCAERRYTSSKPEESWNDNACNEEIHFLCEKAVGL</sequence>
<evidence type="ECO:0000256" key="1">
    <source>
        <dbReference type="ARBA" id="ARBA00022734"/>
    </source>
</evidence>
<reference evidence="6" key="3">
    <citation type="submission" date="2025-08" db="UniProtKB">
        <authorList>
            <consortium name="Ensembl"/>
        </authorList>
    </citation>
    <scope>IDENTIFICATION</scope>
</reference>
<dbReference type="Proteomes" id="UP000265140">
    <property type="component" value="Chromosome 19"/>
</dbReference>
<organism evidence="6 7">
    <name type="scientific">Esox lucius</name>
    <name type="common">Northern pike</name>
    <dbReference type="NCBI Taxonomy" id="8010"/>
    <lineage>
        <taxon>Eukaryota</taxon>
        <taxon>Metazoa</taxon>
        <taxon>Chordata</taxon>
        <taxon>Craniata</taxon>
        <taxon>Vertebrata</taxon>
        <taxon>Euteleostomi</taxon>
        <taxon>Actinopterygii</taxon>
        <taxon>Neopterygii</taxon>
        <taxon>Teleostei</taxon>
        <taxon>Protacanthopterygii</taxon>
        <taxon>Esociformes</taxon>
        <taxon>Esocidae</taxon>
        <taxon>Esox</taxon>
    </lineage>
</organism>
<dbReference type="GeneID" id="105022183"/>
<keyword evidence="3" id="KW-0175">Coiled coil</keyword>
<dbReference type="Bgee" id="ENSELUG00000027263">
    <property type="expression patterns" value="Expressed in head kidney and 11 other cell types or tissues"/>
</dbReference>
<keyword evidence="4" id="KW-0472">Membrane</keyword>
<dbReference type="GO" id="GO:0030246">
    <property type="term" value="F:carbohydrate binding"/>
    <property type="evidence" value="ECO:0007669"/>
    <property type="project" value="UniProtKB-KW"/>
</dbReference>
<feature type="coiled-coil region" evidence="3">
    <location>
        <begin position="70"/>
        <end position="118"/>
    </location>
</feature>
<keyword evidence="1" id="KW-0430">Lectin</keyword>
<dbReference type="InParanoid" id="A0A6Q2WS28"/>
<reference evidence="7" key="1">
    <citation type="journal article" date="2014" name="PLoS ONE">
        <title>The genome and linkage map of the northern pike (Esox lucius): conserved synteny revealed between the salmonid sister group and the Neoteleostei.</title>
        <authorList>
            <person name="Rondeau E.B."/>
            <person name="Minkley D.R."/>
            <person name="Leong J.S."/>
            <person name="Messmer A.M."/>
            <person name="Jantzen J.R."/>
            <person name="von Schalburg K.R."/>
            <person name="Lemon C."/>
            <person name="Bird N.H."/>
            <person name="Koop B.F."/>
        </authorList>
    </citation>
    <scope>NUCLEOTIDE SEQUENCE</scope>
</reference>
<protein>
    <recommendedName>
        <fullName evidence="5">C-type lectin domain-containing protein</fullName>
    </recommendedName>
</protein>
<dbReference type="KEGG" id="els:105022183"/>
<dbReference type="CDD" id="cd03590">
    <property type="entry name" value="CLECT_DC-SIGN_like"/>
    <property type="match status" value="1"/>
</dbReference>
<dbReference type="InterPro" id="IPR001304">
    <property type="entry name" value="C-type_lectin-like"/>
</dbReference>
<dbReference type="PROSITE" id="PS50041">
    <property type="entry name" value="C_TYPE_LECTIN_2"/>
    <property type="match status" value="1"/>
</dbReference>
<keyword evidence="2" id="KW-1015">Disulfide bond</keyword>
<dbReference type="AlphaFoldDB" id="A0A6Q2WS28"/>
<dbReference type="OrthoDB" id="8950604at2759"/>
<reference evidence="6" key="4">
    <citation type="submission" date="2025-09" db="UniProtKB">
        <authorList>
            <consortium name="Ensembl"/>
        </authorList>
    </citation>
    <scope>IDENTIFICATION</scope>
</reference>
<dbReference type="InterPro" id="IPR018378">
    <property type="entry name" value="C-type_lectin_CS"/>
</dbReference>
<feature type="transmembrane region" description="Helical" evidence="4">
    <location>
        <begin position="36"/>
        <end position="60"/>
    </location>
</feature>
<reference evidence="6" key="2">
    <citation type="submission" date="2020-02" db="EMBL/GenBank/DDBJ databases">
        <title>Esox lucius (northern pike) genome, fEsoLuc1, primary haplotype.</title>
        <authorList>
            <person name="Myers G."/>
            <person name="Karagic N."/>
            <person name="Meyer A."/>
            <person name="Pippel M."/>
            <person name="Reichard M."/>
            <person name="Winkler S."/>
            <person name="Tracey A."/>
            <person name="Sims Y."/>
            <person name="Howe K."/>
            <person name="Rhie A."/>
            <person name="Formenti G."/>
            <person name="Durbin R."/>
            <person name="Fedrigo O."/>
            <person name="Jarvis E.D."/>
        </authorList>
    </citation>
    <scope>NUCLEOTIDE SEQUENCE [LARGE SCALE GENOMIC DNA]</scope>
</reference>
<dbReference type="SMART" id="SM00034">
    <property type="entry name" value="CLECT"/>
    <property type="match status" value="1"/>
</dbReference>
<dbReference type="PROSITE" id="PS00615">
    <property type="entry name" value="C_TYPE_LECTIN_1"/>
    <property type="match status" value="1"/>
</dbReference>
<keyword evidence="4" id="KW-1133">Transmembrane helix</keyword>
<evidence type="ECO:0000313" key="6">
    <source>
        <dbReference type="Ensembl" id="ENSELUP00000043767.1"/>
    </source>
</evidence>
<dbReference type="SUPFAM" id="SSF56436">
    <property type="entry name" value="C-type lectin-like"/>
    <property type="match status" value="1"/>
</dbReference>
<dbReference type="Gene3D" id="3.10.100.10">
    <property type="entry name" value="Mannose-Binding Protein A, subunit A"/>
    <property type="match status" value="1"/>
</dbReference>
<keyword evidence="4" id="KW-0812">Transmembrane</keyword>
<dbReference type="InterPro" id="IPR016186">
    <property type="entry name" value="C-type_lectin-like/link_sf"/>
</dbReference>
<feature type="domain" description="C-type lectin" evidence="5">
    <location>
        <begin position="140"/>
        <end position="253"/>
    </location>
</feature>
<evidence type="ECO:0000259" key="5">
    <source>
        <dbReference type="PROSITE" id="PS50041"/>
    </source>
</evidence>
<dbReference type="InterPro" id="IPR033989">
    <property type="entry name" value="CD209-like_CTLD"/>
</dbReference>
<dbReference type="InterPro" id="IPR016187">
    <property type="entry name" value="CTDL_fold"/>
</dbReference>
<dbReference type="OMA" id="HETNIEA"/>
<dbReference type="Pfam" id="PF00059">
    <property type="entry name" value="Lectin_C"/>
    <property type="match status" value="1"/>
</dbReference>
<dbReference type="RefSeq" id="XP_010888685.1">
    <property type="nucleotide sequence ID" value="XM_010890383.4"/>
</dbReference>
<keyword evidence="7" id="KW-1185">Reference proteome</keyword>